<organism evidence="1 2">
    <name type="scientific">Aplosporella prunicola CBS 121167</name>
    <dbReference type="NCBI Taxonomy" id="1176127"/>
    <lineage>
        <taxon>Eukaryota</taxon>
        <taxon>Fungi</taxon>
        <taxon>Dikarya</taxon>
        <taxon>Ascomycota</taxon>
        <taxon>Pezizomycotina</taxon>
        <taxon>Dothideomycetes</taxon>
        <taxon>Dothideomycetes incertae sedis</taxon>
        <taxon>Botryosphaeriales</taxon>
        <taxon>Aplosporellaceae</taxon>
        <taxon>Aplosporella</taxon>
    </lineage>
</organism>
<gene>
    <name evidence="1" type="ORF">K452DRAFT_290353</name>
</gene>
<dbReference type="EMBL" id="ML995495">
    <property type="protein sequence ID" value="KAF2138697.1"/>
    <property type="molecule type" value="Genomic_DNA"/>
</dbReference>
<evidence type="ECO:0000313" key="2">
    <source>
        <dbReference type="Proteomes" id="UP000799438"/>
    </source>
</evidence>
<dbReference type="Proteomes" id="UP000799438">
    <property type="component" value="Unassembled WGS sequence"/>
</dbReference>
<dbReference type="InterPro" id="IPR031452">
    <property type="entry name" value="Kre1"/>
</dbReference>
<dbReference type="Pfam" id="PF17056">
    <property type="entry name" value="KRE1"/>
    <property type="match status" value="1"/>
</dbReference>
<sequence length="200" mass="19788">MNAYYGITFCADVSANLVSSTVTVSTTLTLVTPAIDATSSLLLTTTVPTSTSSSLAGEANAAVVMPAPMPVLADAFPAQAAAQASAAAPAAAPEPANPATLTMSTTVSTINPTFSLSLSTLWVPVTLADGATMWVQSTFTQSFAAVPDQGPPPGSGRIGLGSLTVTMRGDGEQAAAVAMGARVGWRGAVVAVGIVGAAMQ</sequence>
<name>A0A6A6B6T3_9PEZI</name>
<evidence type="ECO:0000313" key="1">
    <source>
        <dbReference type="EMBL" id="KAF2138697.1"/>
    </source>
</evidence>
<proteinExistence type="predicted"/>
<dbReference type="GO" id="GO:0031505">
    <property type="term" value="P:fungal-type cell wall organization"/>
    <property type="evidence" value="ECO:0007669"/>
    <property type="project" value="InterPro"/>
</dbReference>
<accession>A0A6A6B6T3</accession>
<dbReference type="AlphaFoldDB" id="A0A6A6B6T3"/>
<reference evidence="1" key="1">
    <citation type="journal article" date="2020" name="Stud. Mycol.">
        <title>101 Dothideomycetes genomes: a test case for predicting lifestyles and emergence of pathogens.</title>
        <authorList>
            <person name="Haridas S."/>
            <person name="Albert R."/>
            <person name="Binder M."/>
            <person name="Bloem J."/>
            <person name="Labutti K."/>
            <person name="Salamov A."/>
            <person name="Andreopoulos B."/>
            <person name="Baker S."/>
            <person name="Barry K."/>
            <person name="Bills G."/>
            <person name="Bluhm B."/>
            <person name="Cannon C."/>
            <person name="Castanera R."/>
            <person name="Culley D."/>
            <person name="Daum C."/>
            <person name="Ezra D."/>
            <person name="Gonzalez J."/>
            <person name="Henrissat B."/>
            <person name="Kuo A."/>
            <person name="Liang C."/>
            <person name="Lipzen A."/>
            <person name="Lutzoni F."/>
            <person name="Magnuson J."/>
            <person name="Mondo S."/>
            <person name="Nolan M."/>
            <person name="Ohm R."/>
            <person name="Pangilinan J."/>
            <person name="Park H.-J."/>
            <person name="Ramirez L."/>
            <person name="Alfaro M."/>
            <person name="Sun H."/>
            <person name="Tritt A."/>
            <person name="Yoshinaga Y."/>
            <person name="Zwiers L.-H."/>
            <person name="Turgeon B."/>
            <person name="Goodwin S."/>
            <person name="Spatafora J."/>
            <person name="Crous P."/>
            <person name="Grigoriev I."/>
        </authorList>
    </citation>
    <scope>NUCLEOTIDE SEQUENCE</scope>
    <source>
        <strain evidence="1">CBS 121167</strain>
    </source>
</reference>
<keyword evidence="2" id="KW-1185">Reference proteome</keyword>
<dbReference type="GeneID" id="54298482"/>
<dbReference type="RefSeq" id="XP_033394410.1">
    <property type="nucleotide sequence ID" value="XM_033540986.1"/>
</dbReference>
<dbReference type="OrthoDB" id="5406216at2759"/>
<protein>
    <submittedName>
        <fullName evidence="1">Uncharacterized protein</fullName>
    </submittedName>
</protein>